<dbReference type="AlphaFoldDB" id="A0A5C5Z4K8"/>
<evidence type="ECO:0000313" key="2">
    <source>
        <dbReference type="Proteomes" id="UP000315010"/>
    </source>
</evidence>
<dbReference type="OrthoDB" id="9809206at2"/>
<dbReference type="RefSeq" id="WP_146397433.1">
    <property type="nucleotide sequence ID" value="NZ_SJPJ01000001.1"/>
</dbReference>
<sequence length="105" mass="12273">MLKENLDRVELPSLEEIPADEEIEQRAKDEKSPLEFWTIPNTEFRIGRVNEGPRRGEYLFAEETVRRIPGFYERVKNLPYKEGATRNIFAAYQLTPGSGLDLTWE</sequence>
<evidence type="ECO:0000313" key="1">
    <source>
        <dbReference type="EMBL" id="TWT81483.1"/>
    </source>
</evidence>
<organism evidence="1 2">
    <name type="scientific">Novipirellula herctigrandis</name>
    <dbReference type="NCBI Taxonomy" id="2527986"/>
    <lineage>
        <taxon>Bacteria</taxon>
        <taxon>Pseudomonadati</taxon>
        <taxon>Planctomycetota</taxon>
        <taxon>Planctomycetia</taxon>
        <taxon>Pirellulales</taxon>
        <taxon>Pirellulaceae</taxon>
        <taxon>Novipirellula</taxon>
    </lineage>
</organism>
<reference evidence="1 2" key="1">
    <citation type="submission" date="2019-02" db="EMBL/GenBank/DDBJ databases">
        <title>Deep-cultivation of Planctomycetes and their phenomic and genomic characterization uncovers novel biology.</title>
        <authorList>
            <person name="Wiegand S."/>
            <person name="Jogler M."/>
            <person name="Boedeker C."/>
            <person name="Pinto D."/>
            <person name="Vollmers J."/>
            <person name="Rivas-Marin E."/>
            <person name="Kohn T."/>
            <person name="Peeters S.H."/>
            <person name="Heuer A."/>
            <person name="Rast P."/>
            <person name="Oberbeckmann S."/>
            <person name="Bunk B."/>
            <person name="Jeske O."/>
            <person name="Meyerdierks A."/>
            <person name="Storesund J.E."/>
            <person name="Kallscheuer N."/>
            <person name="Luecker S."/>
            <person name="Lage O.M."/>
            <person name="Pohl T."/>
            <person name="Merkel B.J."/>
            <person name="Hornburger P."/>
            <person name="Mueller R.-W."/>
            <person name="Bruemmer F."/>
            <person name="Labrenz M."/>
            <person name="Spormann A.M."/>
            <person name="Op Den Camp H."/>
            <person name="Overmann J."/>
            <person name="Amann R."/>
            <person name="Jetten M.S.M."/>
            <person name="Mascher T."/>
            <person name="Medema M.H."/>
            <person name="Devos D.P."/>
            <person name="Kaster A.-K."/>
            <person name="Ovreas L."/>
            <person name="Rohde M."/>
            <person name="Galperin M.Y."/>
            <person name="Jogler C."/>
        </authorList>
    </citation>
    <scope>NUCLEOTIDE SEQUENCE [LARGE SCALE GENOMIC DNA]</scope>
    <source>
        <strain evidence="1 2">CA13</strain>
    </source>
</reference>
<name>A0A5C5Z4K8_9BACT</name>
<keyword evidence="2" id="KW-1185">Reference proteome</keyword>
<protein>
    <submittedName>
        <fullName evidence="1">Uncharacterized protein</fullName>
    </submittedName>
</protein>
<gene>
    <name evidence="1" type="ORF">CA13_29360</name>
</gene>
<comment type="caution">
    <text evidence="1">The sequence shown here is derived from an EMBL/GenBank/DDBJ whole genome shotgun (WGS) entry which is preliminary data.</text>
</comment>
<dbReference type="Proteomes" id="UP000315010">
    <property type="component" value="Unassembled WGS sequence"/>
</dbReference>
<accession>A0A5C5Z4K8</accession>
<dbReference type="EMBL" id="SJPJ01000001">
    <property type="protein sequence ID" value="TWT81483.1"/>
    <property type="molecule type" value="Genomic_DNA"/>
</dbReference>
<proteinExistence type="predicted"/>